<accession>A0ABQ3NPR3</accession>
<evidence type="ECO:0000256" key="5">
    <source>
        <dbReference type="ARBA" id="ARBA00022741"/>
    </source>
</evidence>
<evidence type="ECO:0000313" key="13">
    <source>
        <dbReference type="Proteomes" id="UP000660554"/>
    </source>
</evidence>
<keyword evidence="5" id="KW-0547">Nucleotide-binding</keyword>
<keyword evidence="6" id="KW-0418">Kinase</keyword>
<evidence type="ECO:0000256" key="8">
    <source>
        <dbReference type="ARBA" id="ARBA00023012"/>
    </source>
</evidence>
<organism evidence="12 13">
    <name type="scientific">Streptomyces virginiae</name>
    <name type="common">Streptomyces cinnamonensis</name>
    <dbReference type="NCBI Taxonomy" id="1961"/>
    <lineage>
        <taxon>Bacteria</taxon>
        <taxon>Bacillati</taxon>
        <taxon>Actinomycetota</taxon>
        <taxon>Actinomycetes</taxon>
        <taxon>Kitasatosporales</taxon>
        <taxon>Streptomycetaceae</taxon>
        <taxon>Streptomyces</taxon>
    </lineage>
</organism>
<gene>
    <name evidence="12" type="ORF">Scinn_42090</name>
</gene>
<dbReference type="InterPro" id="IPR050482">
    <property type="entry name" value="Sensor_HK_TwoCompSys"/>
</dbReference>
<evidence type="ECO:0000256" key="3">
    <source>
        <dbReference type="ARBA" id="ARBA00022553"/>
    </source>
</evidence>
<keyword evidence="10" id="KW-0812">Transmembrane</keyword>
<dbReference type="InterPro" id="IPR011712">
    <property type="entry name" value="Sig_transdc_His_kin_sub3_dim/P"/>
</dbReference>
<feature type="domain" description="Histidine kinase/HSP90-like ATPase" evidence="11">
    <location>
        <begin position="342"/>
        <end position="436"/>
    </location>
</feature>
<feature type="transmembrane region" description="Helical" evidence="10">
    <location>
        <begin position="113"/>
        <end position="131"/>
    </location>
</feature>
<evidence type="ECO:0000313" key="12">
    <source>
        <dbReference type="EMBL" id="GHI14746.1"/>
    </source>
</evidence>
<dbReference type="PANTHER" id="PTHR24421">
    <property type="entry name" value="NITRATE/NITRITE SENSOR PROTEIN NARX-RELATED"/>
    <property type="match status" value="1"/>
</dbReference>
<keyword evidence="4" id="KW-0808">Transferase</keyword>
<keyword evidence="3" id="KW-0597">Phosphoprotein</keyword>
<proteinExistence type="predicted"/>
<dbReference type="Gene3D" id="1.20.5.1930">
    <property type="match status" value="1"/>
</dbReference>
<evidence type="ECO:0000256" key="10">
    <source>
        <dbReference type="SAM" id="Phobius"/>
    </source>
</evidence>
<evidence type="ECO:0000256" key="6">
    <source>
        <dbReference type="ARBA" id="ARBA00022777"/>
    </source>
</evidence>
<keyword evidence="13" id="KW-1185">Reference proteome</keyword>
<dbReference type="InterPro" id="IPR036890">
    <property type="entry name" value="HATPase_C_sf"/>
</dbReference>
<comment type="caution">
    <text evidence="12">The sequence shown here is derived from an EMBL/GenBank/DDBJ whole genome shotgun (WGS) entry which is preliminary data.</text>
</comment>
<evidence type="ECO:0000256" key="2">
    <source>
        <dbReference type="ARBA" id="ARBA00012438"/>
    </source>
</evidence>
<evidence type="ECO:0000256" key="9">
    <source>
        <dbReference type="SAM" id="MobiDB-lite"/>
    </source>
</evidence>
<dbReference type="Pfam" id="PF02518">
    <property type="entry name" value="HATPase_c"/>
    <property type="match status" value="1"/>
</dbReference>
<dbReference type="PANTHER" id="PTHR24421:SF10">
    <property type="entry name" value="NITRATE_NITRITE SENSOR PROTEIN NARQ"/>
    <property type="match status" value="1"/>
</dbReference>
<dbReference type="InterPro" id="IPR003594">
    <property type="entry name" value="HATPase_dom"/>
</dbReference>
<dbReference type="CDD" id="cd16917">
    <property type="entry name" value="HATPase_UhpB-NarQ-NarX-like"/>
    <property type="match status" value="1"/>
</dbReference>
<name>A0ABQ3NPR3_STRVG</name>
<evidence type="ECO:0000256" key="4">
    <source>
        <dbReference type="ARBA" id="ARBA00022679"/>
    </source>
</evidence>
<dbReference type="EMBL" id="BNDV01000008">
    <property type="protein sequence ID" value="GHI14746.1"/>
    <property type="molecule type" value="Genomic_DNA"/>
</dbReference>
<evidence type="ECO:0000256" key="7">
    <source>
        <dbReference type="ARBA" id="ARBA00022840"/>
    </source>
</evidence>
<dbReference type="EC" id="2.7.13.3" evidence="2"/>
<dbReference type="SMART" id="SM00387">
    <property type="entry name" value="HATPase_c"/>
    <property type="match status" value="1"/>
</dbReference>
<feature type="region of interest" description="Disordered" evidence="9">
    <location>
        <begin position="1"/>
        <end position="23"/>
    </location>
</feature>
<dbReference type="Proteomes" id="UP000660554">
    <property type="component" value="Unassembled WGS sequence"/>
</dbReference>
<keyword evidence="7" id="KW-0067">ATP-binding</keyword>
<feature type="transmembrane region" description="Helical" evidence="10">
    <location>
        <begin position="55"/>
        <end position="75"/>
    </location>
</feature>
<keyword evidence="10" id="KW-0472">Membrane</keyword>
<protein>
    <recommendedName>
        <fullName evidence="2">histidine kinase</fullName>
        <ecNumber evidence="2">2.7.13.3</ecNumber>
    </recommendedName>
</protein>
<sequence length="443" mass="46564">MPRPKRRPSYDLRRPAPAAAGVTGAVNPRLDDAAGGRLYSSGMQVGRGRIHVDPLVIDSLLGCVMAVVTVVYGRQAYTAQYQGEGRPAFGLFAIALSLAVNLPLTLRGRAPRVAFGISCGALAVYTAAGFQPSTNLWAPLLACYTVIVRNPARRAAWAAAATAVAWAAAGLEARLPVELSVARAAIGVGVVWMWATGSRRLAQRNAQLAQLTAQLRREQELRAQHAIAREKLAIARELHDVVAHHLSALAVQAGLAEYVFLSDPAAARQAVVSMGSSSRQALEEMRGLLGVLRTGTESPDEDGLYRSAPGLAALDELVQQARASGLDVTWAVSGHRRPLPSGVDLCAYRIVQEALTNAVKHAGRGARVCVGLRFASGLLTCEVTSRGGIAPMAELPSSGLGLLGMRERVRLYGGSLRAGPRAEGGFEVVFTIPLAPLDAAGGA</sequence>
<evidence type="ECO:0000256" key="1">
    <source>
        <dbReference type="ARBA" id="ARBA00000085"/>
    </source>
</evidence>
<dbReference type="Pfam" id="PF07730">
    <property type="entry name" value="HisKA_3"/>
    <property type="match status" value="1"/>
</dbReference>
<keyword evidence="10" id="KW-1133">Transmembrane helix</keyword>
<dbReference type="Gene3D" id="3.30.565.10">
    <property type="entry name" value="Histidine kinase-like ATPase, C-terminal domain"/>
    <property type="match status" value="1"/>
</dbReference>
<keyword evidence="8" id="KW-0902">Two-component regulatory system</keyword>
<evidence type="ECO:0000259" key="11">
    <source>
        <dbReference type="SMART" id="SM00387"/>
    </source>
</evidence>
<reference evidence="13" key="1">
    <citation type="submission" date="2020-09" db="EMBL/GenBank/DDBJ databases">
        <title>Whole genome shotgun sequence of Streptomyces cinnamonensis NBRC 15873.</title>
        <authorList>
            <person name="Komaki H."/>
            <person name="Tamura T."/>
        </authorList>
    </citation>
    <scope>NUCLEOTIDE SEQUENCE [LARGE SCALE GENOMIC DNA]</scope>
    <source>
        <strain evidence="13">NBRC 15873</strain>
    </source>
</reference>
<comment type="catalytic activity">
    <reaction evidence="1">
        <text>ATP + protein L-histidine = ADP + protein N-phospho-L-histidine.</text>
        <dbReference type="EC" id="2.7.13.3"/>
    </reaction>
</comment>
<dbReference type="SUPFAM" id="SSF55874">
    <property type="entry name" value="ATPase domain of HSP90 chaperone/DNA topoisomerase II/histidine kinase"/>
    <property type="match status" value="1"/>
</dbReference>
<feature type="transmembrane region" description="Helical" evidence="10">
    <location>
        <begin position="87"/>
        <end position="106"/>
    </location>
</feature>